<accession>A0ABQ2PLI7</accession>
<dbReference type="EMBL" id="BMLY01000002">
    <property type="protein sequence ID" value="GGP26076.1"/>
    <property type="molecule type" value="Genomic_DNA"/>
</dbReference>
<gene>
    <name evidence="1" type="ORF">GCM10010971_18950</name>
</gene>
<evidence type="ECO:0000313" key="1">
    <source>
        <dbReference type="EMBL" id="GGP26076.1"/>
    </source>
</evidence>
<sequence length="96" mass="10718">MRRYGAIRGVQITRARTRRCSAAYRALLQTRMCVPRGQAGFIDMDCPGCEIPDIPDGCCDAMDCGCDIADCGWEWAQKAREEDDDKMVQVKPKVDG</sequence>
<proteinExistence type="predicted"/>
<name>A0ABQ2PLI7_9NEIS</name>
<reference evidence="2" key="1">
    <citation type="journal article" date="2019" name="Int. J. Syst. Evol. Microbiol.">
        <title>The Global Catalogue of Microorganisms (GCM) 10K type strain sequencing project: providing services to taxonomists for standard genome sequencing and annotation.</title>
        <authorList>
            <consortium name="The Broad Institute Genomics Platform"/>
            <consortium name="The Broad Institute Genome Sequencing Center for Infectious Disease"/>
            <person name="Wu L."/>
            <person name="Ma J."/>
        </authorList>
    </citation>
    <scope>NUCLEOTIDE SEQUENCE [LARGE SCALE GENOMIC DNA]</scope>
    <source>
        <strain evidence="2">CGMCC 1.8860</strain>
    </source>
</reference>
<dbReference type="Proteomes" id="UP000621859">
    <property type="component" value="Unassembled WGS sequence"/>
</dbReference>
<protein>
    <submittedName>
        <fullName evidence="1">Uncharacterized protein</fullName>
    </submittedName>
</protein>
<organism evidence="1 2">
    <name type="scientific">Silvimonas amylolytica</name>
    <dbReference type="NCBI Taxonomy" id="449663"/>
    <lineage>
        <taxon>Bacteria</taxon>
        <taxon>Pseudomonadati</taxon>
        <taxon>Pseudomonadota</taxon>
        <taxon>Betaproteobacteria</taxon>
        <taxon>Neisseriales</taxon>
        <taxon>Chitinibacteraceae</taxon>
        <taxon>Silvimonas</taxon>
    </lineage>
</organism>
<evidence type="ECO:0000313" key="2">
    <source>
        <dbReference type="Proteomes" id="UP000621859"/>
    </source>
</evidence>
<comment type="caution">
    <text evidence="1">The sequence shown here is derived from an EMBL/GenBank/DDBJ whole genome shotgun (WGS) entry which is preliminary data.</text>
</comment>
<keyword evidence="2" id="KW-1185">Reference proteome</keyword>